<feature type="transmembrane region" description="Helical" evidence="1">
    <location>
        <begin position="998"/>
        <end position="1023"/>
    </location>
</feature>
<protein>
    <submittedName>
        <fullName evidence="3">Acriflavin resistance protein</fullName>
    </submittedName>
</protein>
<feature type="transmembrane region" description="Helical" evidence="1">
    <location>
        <begin position="331"/>
        <end position="351"/>
    </location>
</feature>
<dbReference type="PRINTS" id="PR00702">
    <property type="entry name" value="ACRIFLAVINRP"/>
</dbReference>
<feature type="transmembrane region" description="Helical" evidence="1">
    <location>
        <begin position="358"/>
        <end position="377"/>
    </location>
</feature>
<accession>A0A1W1BGH9</accession>
<dbReference type="PROSITE" id="PS50156">
    <property type="entry name" value="SSD"/>
    <property type="match status" value="1"/>
</dbReference>
<feature type="transmembrane region" description="Helical" evidence="1">
    <location>
        <begin position="15"/>
        <end position="32"/>
    </location>
</feature>
<feature type="transmembrane region" description="Helical" evidence="1">
    <location>
        <begin position="925"/>
        <end position="949"/>
    </location>
</feature>
<dbReference type="Gene3D" id="3.30.2090.10">
    <property type="entry name" value="Multidrug efflux transporter AcrB TolC docking domain, DN and DC subdomains"/>
    <property type="match status" value="2"/>
</dbReference>
<dbReference type="InterPro" id="IPR027463">
    <property type="entry name" value="AcrB_DN_DC_subdom"/>
</dbReference>
<dbReference type="PANTHER" id="PTHR32063">
    <property type="match status" value="1"/>
</dbReference>
<evidence type="ECO:0000313" key="3">
    <source>
        <dbReference type="EMBL" id="SFV52579.1"/>
    </source>
</evidence>
<proteinExistence type="predicted"/>
<reference evidence="3" key="1">
    <citation type="submission" date="2016-10" db="EMBL/GenBank/DDBJ databases">
        <authorList>
            <person name="de Groot N.N."/>
        </authorList>
    </citation>
    <scope>NUCLEOTIDE SEQUENCE</scope>
</reference>
<dbReference type="Pfam" id="PF00873">
    <property type="entry name" value="ACR_tran"/>
    <property type="match status" value="1"/>
</dbReference>
<keyword evidence="1" id="KW-0472">Membrane</keyword>
<dbReference type="Gene3D" id="1.20.1640.10">
    <property type="entry name" value="Multidrug efflux transporter AcrB transmembrane domain"/>
    <property type="match status" value="2"/>
</dbReference>
<evidence type="ECO:0000256" key="1">
    <source>
        <dbReference type="SAM" id="Phobius"/>
    </source>
</evidence>
<keyword evidence="1" id="KW-0812">Transmembrane</keyword>
<dbReference type="Gene3D" id="3.30.70.1320">
    <property type="entry name" value="Multidrug efflux transporter AcrB pore domain like"/>
    <property type="match status" value="1"/>
</dbReference>
<dbReference type="Gene3D" id="3.30.70.1430">
    <property type="entry name" value="Multidrug efflux transporter AcrB pore domain"/>
    <property type="match status" value="2"/>
</dbReference>
<feature type="transmembrane region" description="Helical" evidence="1">
    <location>
        <begin position="873"/>
        <end position="892"/>
    </location>
</feature>
<dbReference type="SUPFAM" id="SSF82866">
    <property type="entry name" value="Multidrug efflux transporter AcrB transmembrane domain"/>
    <property type="match status" value="2"/>
</dbReference>
<dbReference type="AlphaFoldDB" id="A0A1W1BGH9"/>
<dbReference type="InterPro" id="IPR000731">
    <property type="entry name" value="SSD"/>
</dbReference>
<dbReference type="Gene3D" id="3.30.70.1440">
    <property type="entry name" value="Multidrug efflux transporter AcrB pore domain"/>
    <property type="match status" value="1"/>
</dbReference>
<feature type="transmembrane region" description="Helical" evidence="1">
    <location>
        <begin position="383"/>
        <end position="403"/>
    </location>
</feature>
<feature type="transmembrane region" description="Helical" evidence="1">
    <location>
        <begin position="517"/>
        <end position="533"/>
    </location>
</feature>
<evidence type="ECO:0000259" key="2">
    <source>
        <dbReference type="PROSITE" id="PS50156"/>
    </source>
</evidence>
<name>A0A1W1BGH9_9ZZZZ</name>
<dbReference type="EMBL" id="FPHC01000026">
    <property type="protein sequence ID" value="SFV52579.1"/>
    <property type="molecule type" value="Genomic_DNA"/>
</dbReference>
<feature type="domain" description="SSD" evidence="2">
    <location>
        <begin position="345"/>
        <end position="484"/>
    </location>
</feature>
<organism evidence="3">
    <name type="scientific">hydrothermal vent metagenome</name>
    <dbReference type="NCBI Taxonomy" id="652676"/>
    <lineage>
        <taxon>unclassified sequences</taxon>
        <taxon>metagenomes</taxon>
        <taxon>ecological metagenomes</taxon>
    </lineage>
</organism>
<sequence length="1033" mass="116229">MFDAMIRFFTQNARMNYTLFFLIIAVGIYSYIKIPKEIFPSFDLDMVSISGSYSGASLDVMDRMAVKPLEEELDNIDGIKDMTTIINPGRFNIILELEKGIDRYNTADKVKDALAIAKRDLPEDMDEPIVKVLEVKRTLLNIVVASDTLPLREIKERAKRLKESISPIKHISEVEIYGDSDIFYDIELDTEKIKAYGLRSDKIISILSRLSFIYPLGKIEDNSRGYFYLSTANGKKSAKEWQDTRINVEGKSIYLKDIAKITKHYEDAKTLFLMDKKVALNLVVKQDDKGNAIELSKKVAKKLDDFNRNNPHIEAFIHNDRSEKIKDRLNIVISNILLGLIIISLLVAWLINSRMAFIIALGIPTSFLIGAFTLYLFGYSINMISLVGVLLALGIIVDDAIVVSENIQQYIEKGYEAKEAAILGAKEMAKPVTIASLTTLFAFIPALMISGKMGEVMKLIPIAVSVLVIASLIESFIFLPIHAAHTLSAKKKTLSWERANHLYSLVIHHIMRHKRSFLFMFIIVVPLLTILALKSSKFQMFPRFDSQTIHIALKSDVNTSLVMMNEILRDIQNDLYLQRDRFHIKHIGSVAGHRRDSASNSETYPYVGDITLELEKLKAQNIVDKYITPYLSFYYDSTHRTRESKSSEISKDVAQYLKEQNYLERYNLRDLSIVQQKVGPIKADIKIGLISSDHQAIIKAIDILEKRMSDISGILNITDNIQFGIDEIKLEINPYGELLGVDEANIGKSLADLYLSRKISTTFNKEGLLEIKIQSLHRDDLSKLEDTQIVLPSGSSVALRDVVEFHHIKAFEKVTKDNGVTNFYLFANIDPKIVTADEVLSTLQPTLDEIKKSGIEVVQKGEREKRAELKSDMLSASALALILILLSMLYLFNSFRDSFMLLSVIPFSFLGVMVGHMMLSVNIGMPSLVGILGLSGVVINDGIIMLVTLKSAKDLDDIYRLAAKRFRPIVLTSVTTLVGLSTLIFFPTGQAVIFQPLAISLGFGLAWGTILNLIYLPVLYTFLNGKRLQARSA</sequence>
<feature type="transmembrane region" description="Helical" evidence="1">
    <location>
        <begin position="899"/>
        <end position="919"/>
    </location>
</feature>
<gene>
    <name evidence="3" type="ORF">MNB_SV-6-182</name>
</gene>
<dbReference type="SUPFAM" id="SSF82714">
    <property type="entry name" value="Multidrug efflux transporter AcrB TolC docking domain, DN and DC subdomains"/>
    <property type="match status" value="1"/>
</dbReference>
<dbReference type="InterPro" id="IPR001036">
    <property type="entry name" value="Acrflvin-R"/>
</dbReference>
<dbReference type="GO" id="GO:0005886">
    <property type="term" value="C:plasma membrane"/>
    <property type="evidence" value="ECO:0007669"/>
    <property type="project" value="TreeGrafter"/>
</dbReference>
<dbReference type="SUPFAM" id="SSF82693">
    <property type="entry name" value="Multidrug efflux transporter AcrB pore domain, PN1, PN2, PC1 and PC2 subdomains"/>
    <property type="match status" value="2"/>
</dbReference>
<feature type="transmembrane region" description="Helical" evidence="1">
    <location>
        <begin position="459"/>
        <end position="481"/>
    </location>
</feature>
<feature type="transmembrane region" description="Helical" evidence="1">
    <location>
        <begin position="969"/>
        <end position="986"/>
    </location>
</feature>
<dbReference type="GO" id="GO:0042910">
    <property type="term" value="F:xenobiotic transmembrane transporter activity"/>
    <property type="evidence" value="ECO:0007669"/>
    <property type="project" value="TreeGrafter"/>
</dbReference>
<keyword evidence="1" id="KW-1133">Transmembrane helix</keyword>
<feature type="transmembrane region" description="Helical" evidence="1">
    <location>
        <begin position="432"/>
        <end position="453"/>
    </location>
</feature>
<dbReference type="PANTHER" id="PTHR32063:SF33">
    <property type="entry name" value="RND SUPERFAMILY EFFLUX PUMP PERMEASE COMPONENT"/>
    <property type="match status" value="1"/>
</dbReference>